<comment type="caution">
    <text evidence="5">The sequence shown here is derived from an EMBL/GenBank/DDBJ whole genome shotgun (WGS) entry which is preliminary data.</text>
</comment>
<dbReference type="InterPro" id="IPR048324">
    <property type="entry name" value="ZSWIM1-3_RNaseH-like"/>
</dbReference>
<evidence type="ECO:0000256" key="1">
    <source>
        <dbReference type="ARBA" id="ARBA00005234"/>
    </source>
</evidence>
<dbReference type="InterPro" id="IPR052579">
    <property type="entry name" value="Zinc_finger_SWIM"/>
</dbReference>
<dbReference type="Pfam" id="PF02902">
    <property type="entry name" value="Peptidase_C48"/>
    <property type="match status" value="1"/>
</dbReference>
<proteinExistence type="inferred from homology"/>
<keyword evidence="2" id="KW-0645">Protease</keyword>
<dbReference type="OrthoDB" id="127122at2759"/>
<evidence type="ECO:0000313" key="6">
    <source>
        <dbReference type="Proteomes" id="UP000198211"/>
    </source>
</evidence>
<protein>
    <recommendedName>
        <fullName evidence="4">Ubiquitin-like protease family profile domain-containing protein</fullName>
    </recommendedName>
</protein>
<dbReference type="SUPFAM" id="SSF54001">
    <property type="entry name" value="Cysteine proteinases"/>
    <property type="match status" value="1"/>
</dbReference>
<dbReference type="Proteomes" id="UP000198211">
    <property type="component" value="Unassembled WGS sequence"/>
</dbReference>
<organism evidence="5 6">
    <name type="scientific">Phytophthora megakarya</name>
    <dbReference type="NCBI Taxonomy" id="4795"/>
    <lineage>
        <taxon>Eukaryota</taxon>
        <taxon>Sar</taxon>
        <taxon>Stramenopiles</taxon>
        <taxon>Oomycota</taxon>
        <taxon>Peronosporomycetes</taxon>
        <taxon>Peronosporales</taxon>
        <taxon>Peronosporaceae</taxon>
        <taxon>Phytophthora</taxon>
    </lineage>
</organism>
<sequence>MIDFSSEPGNIGHIFVDKVHQTTIATCITYTKHMREPFDRFPEVLMIDAMHGTNMSKYKGFSIMAHDVFGKGQFVQNERRTTLLAVLIEFKRNNRCWTKIKCVIIDKDFTEMSVLKVAFPDAVVLLCQFHVIKYLREEIAKSDYGFTVWQKQQLQRIVNSLVYAKTQREFEKGRAYMRHVMTVGRGGNVHTWRSVRKKFTGMSVLKVMNIVDWTAKQQISDDVMMDFLSKKFGWDHSVVVIDPANLGVEVSGSVTAPHERIRNALVRLSNEKVLVPVNCSGNYWCGIMMDLTMREVYAYDPSATSYISGVRTVAQVMMQLLPDTVTTALLSRIYDPGLGTQSDNYTCGIYLLLTFEIFSAELSRWGSWTNGCSSVCSTDTSYM</sequence>
<dbReference type="Pfam" id="PF21056">
    <property type="entry name" value="ZSWIM1-3_RNaseH-like"/>
    <property type="match status" value="1"/>
</dbReference>
<evidence type="ECO:0000256" key="3">
    <source>
        <dbReference type="ARBA" id="ARBA00022801"/>
    </source>
</evidence>
<dbReference type="InterPro" id="IPR003653">
    <property type="entry name" value="Peptidase_C48_C"/>
</dbReference>
<evidence type="ECO:0000256" key="2">
    <source>
        <dbReference type="ARBA" id="ARBA00022670"/>
    </source>
</evidence>
<comment type="similarity">
    <text evidence="1">Belongs to the peptidase C48 family.</text>
</comment>
<dbReference type="GO" id="GO:0006508">
    <property type="term" value="P:proteolysis"/>
    <property type="evidence" value="ECO:0007669"/>
    <property type="project" value="UniProtKB-KW"/>
</dbReference>
<dbReference type="AlphaFoldDB" id="A0A225VQL9"/>
<gene>
    <name evidence="5" type="ORF">PHMEG_00019952</name>
</gene>
<dbReference type="GO" id="GO:0008234">
    <property type="term" value="F:cysteine-type peptidase activity"/>
    <property type="evidence" value="ECO:0007669"/>
    <property type="project" value="InterPro"/>
</dbReference>
<dbReference type="PROSITE" id="PS50600">
    <property type="entry name" value="ULP_PROTEASE"/>
    <property type="match status" value="1"/>
</dbReference>
<evidence type="ECO:0000313" key="5">
    <source>
        <dbReference type="EMBL" id="OWZ07632.1"/>
    </source>
</evidence>
<accession>A0A225VQL9</accession>
<dbReference type="Gene3D" id="3.40.395.10">
    <property type="entry name" value="Adenoviral Proteinase, Chain A"/>
    <property type="match status" value="1"/>
</dbReference>
<feature type="domain" description="Ubiquitin-like protease family profile" evidence="4">
    <location>
        <begin position="102"/>
        <end position="358"/>
    </location>
</feature>
<keyword evidence="6" id="KW-1185">Reference proteome</keyword>
<dbReference type="EMBL" id="NBNE01003463">
    <property type="protein sequence ID" value="OWZ07632.1"/>
    <property type="molecule type" value="Genomic_DNA"/>
</dbReference>
<reference evidence="6" key="1">
    <citation type="submission" date="2017-03" db="EMBL/GenBank/DDBJ databases">
        <title>Phytopthora megakarya and P. palmivora, two closely related causual agents of cacao black pod achieved similar genome size and gene model numbers by different mechanisms.</title>
        <authorList>
            <person name="Ali S."/>
            <person name="Shao J."/>
            <person name="Larry D.J."/>
            <person name="Kronmiller B."/>
            <person name="Shen D."/>
            <person name="Strem M.D."/>
            <person name="Melnick R.L."/>
            <person name="Guiltinan M.J."/>
            <person name="Tyler B.M."/>
            <person name="Meinhardt L.W."/>
            <person name="Bailey B.A."/>
        </authorList>
    </citation>
    <scope>NUCLEOTIDE SEQUENCE [LARGE SCALE GENOMIC DNA]</scope>
    <source>
        <strain evidence="6">zdho120</strain>
    </source>
</reference>
<keyword evidence="3" id="KW-0378">Hydrolase</keyword>
<evidence type="ECO:0000259" key="4">
    <source>
        <dbReference type="PROSITE" id="PS50600"/>
    </source>
</evidence>
<dbReference type="PANTHER" id="PTHR31569">
    <property type="entry name" value="SWIM-TYPE DOMAIN-CONTAINING PROTEIN"/>
    <property type="match status" value="1"/>
</dbReference>
<name>A0A225VQL9_9STRA</name>
<dbReference type="InterPro" id="IPR038765">
    <property type="entry name" value="Papain-like_cys_pep_sf"/>
</dbReference>
<dbReference type="PANTHER" id="PTHR31569:SF4">
    <property type="entry name" value="SWIM-TYPE DOMAIN-CONTAINING PROTEIN"/>
    <property type="match status" value="1"/>
</dbReference>